<keyword evidence="2" id="KW-0472">Membrane</keyword>
<protein>
    <submittedName>
        <fullName evidence="4">ARID domain-containing protein</fullName>
    </submittedName>
</protein>
<accession>A0A1I7ZHG0</accession>
<evidence type="ECO:0000313" key="4">
    <source>
        <dbReference type="WBParaSite" id="L893_g26431.t1"/>
    </source>
</evidence>
<evidence type="ECO:0000256" key="1">
    <source>
        <dbReference type="SAM" id="MobiDB-lite"/>
    </source>
</evidence>
<keyword evidence="3" id="KW-1185">Reference proteome</keyword>
<evidence type="ECO:0000256" key="2">
    <source>
        <dbReference type="SAM" id="Phobius"/>
    </source>
</evidence>
<name>A0A1I7ZHG0_9BILA</name>
<dbReference type="Proteomes" id="UP000095287">
    <property type="component" value="Unplaced"/>
</dbReference>
<organism evidence="3 4">
    <name type="scientific">Steinernema glaseri</name>
    <dbReference type="NCBI Taxonomy" id="37863"/>
    <lineage>
        <taxon>Eukaryota</taxon>
        <taxon>Metazoa</taxon>
        <taxon>Ecdysozoa</taxon>
        <taxon>Nematoda</taxon>
        <taxon>Chromadorea</taxon>
        <taxon>Rhabditida</taxon>
        <taxon>Tylenchina</taxon>
        <taxon>Panagrolaimomorpha</taxon>
        <taxon>Strongyloidoidea</taxon>
        <taxon>Steinernematidae</taxon>
        <taxon>Steinernema</taxon>
    </lineage>
</organism>
<evidence type="ECO:0000313" key="3">
    <source>
        <dbReference type="Proteomes" id="UP000095287"/>
    </source>
</evidence>
<feature type="compositionally biased region" description="Low complexity" evidence="1">
    <location>
        <begin position="80"/>
        <end position="92"/>
    </location>
</feature>
<keyword evidence="2" id="KW-0812">Transmembrane</keyword>
<keyword evidence="2" id="KW-1133">Transmembrane helix</keyword>
<dbReference type="WBParaSite" id="L893_g26431.t1">
    <property type="protein sequence ID" value="L893_g26431.t1"/>
    <property type="gene ID" value="L893_g26431"/>
</dbReference>
<proteinExistence type="predicted"/>
<sequence>MDLLCATKDAEFVEFVAFKCRIYGLGSKASKRQWSQTLPLILSRSRLLTYYYTILHERLSLNSYNPQSLHKVQLPSLPPASSSPLARSRPPLGFSSPPASSKVATLRPRAIGWAFVHQRATQWRPAAAPSPRPRSARSFRASLFRPERQLFKLGPFAGLLVCLFVLHYHLFGRVDFERACVSQRTVPRGCQTSPISLSGPERWCYTTRCLTPLTVPPKADRKHKCGQQRVEPV</sequence>
<feature type="region of interest" description="Disordered" evidence="1">
    <location>
        <begin position="80"/>
        <end position="103"/>
    </location>
</feature>
<feature type="transmembrane region" description="Helical" evidence="2">
    <location>
        <begin position="150"/>
        <end position="171"/>
    </location>
</feature>
<reference evidence="4" key="1">
    <citation type="submission" date="2016-11" db="UniProtKB">
        <authorList>
            <consortium name="WormBaseParasite"/>
        </authorList>
    </citation>
    <scope>IDENTIFICATION</scope>
</reference>
<dbReference type="AlphaFoldDB" id="A0A1I7ZHG0"/>